<dbReference type="Proteomes" id="UP001059380">
    <property type="component" value="Chromosome"/>
</dbReference>
<feature type="region of interest" description="Disordered" evidence="1">
    <location>
        <begin position="1"/>
        <end position="21"/>
    </location>
</feature>
<dbReference type="EMBL" id="CP093313">
    <property type="protein sequence ID" value="UWZ84120.1"/>
    <property type="molecule type" value="Genomic_DNA"/>
</dbReference>
<feature type="compositionally biased region" description="Low complexity" evidence="1">
    <location>
        <begin position="11"/>
        <end position="21"/>
    </location>
</feature>
<feature type="compositionally biased region" description="Gly residues" evidence="1">
    <location>
        <begin position="1"/>
        <end position="10"/>
    </location>
</feature>
<dbReference type="SUPFAM" id="SSF51445">
    <property type="entry name" value="(Trans)glycosidases"/>
    <property type="match status" value="1"/>
</dbReference>
<gene>
    <name evidence="3" type="ORF">MOP44_26635</name>
</gene>
<dbReference type="RefSeq" id="WP_260793624.1">
    <property type="nucleotide sequence ID" value="NZ_CP093313.1"/>
</dbReference>
<accession>A0A9J7BN19</accession>
<evidence type="ECO:0000259" key="2">
    <source>
        <dbReference type="Pfam" id="PF12891"/>
    </source>
</evidence>
<dbReference type="Gene3D" id="2.60.40.1180">
    <property type="entry name" value="Golgi alpha-mannosidase II"/>
    <property type="match status" value="1"/>
</dbReference>
<reference evidence="3" key="1">
    <citation type="submission" date="2021-04" db="EMBL/GenBank/DDBJ databases">
        <title>Phylogenetic analysis of Acidobacteriaceae.</title>
        <authorList>
            <person name="Qiu L."/>
            <person name="Zhang Q."/>
        </authorList>
    </citation>
    <scope>NUCLEOTIDE SEQUENCE</scope>
    <source>
        <strain evidence="3">DSM 25168</strain>
    </source>
</reference>
<proteinExistence type="predicted"/>
<dbReference type="Gene3D" id="3.20.20.80">
    <property type="entry name" value="Glycosidases"/>
    <property type="match status" value="1"/>
</dbReference>
<dbReference type="KEGG" id="orp:MOP44_26635"/>
<sequence>MAGCGGGGGSSTPPSLTTPTVTVTPAASSLTTAQDLSVAVSVSAPAGKPTPTGSVIVSSGGYSSAAAGLSGGSATIKVPAGSLAVGTATLSAKYSPDAAGASTYSNASGTASVTVKTPSPITSITVTPNTATIGTQQQFTANVLGTGSFSTAVTWSVSCSSCGGLSAGSISASGLYDTPYPAPASVVITATSTLDTTASGSVTVALNAPAAGAGPALTVDAANKTHAISPYIYGMNAFSLDPNVEKQINLPMDRWGGDATSRYNYKLDVTNAASDWYFENGTGKTGQQDTSAFNQQVQNDIAVGAKTMGTMPVLGWVAKDGTTCSFPTADYPRQVGFDPYRSSCGNGVYPQGVNGCSQADGCNITGIDPTKTSTAVGPSWAGEWVAYLVSKFGKAASGGVAIYDLDNEPAWWDAVHRDVHPSPSTYDEVTNNGIATALAIKNADPTAAVSGPVVDNWWNYFYSKKDIENGWGNGGPCWEPWSNPVDRTAHGGVPFIEYYLQQFKAAETSHGARLLDYLDLHTYFAGSYNGQGVGFATAGNTGEQKVRVNSTRVFWDPTYTDPNYPQPNYSTDANYTANCATPLRAPQLIAMAQKWVADNYPGTKIAFTEYNWGGQESINGAIAQADVLGIFGAYGLDLATLWGPPDPAKGQTPGLIAFEIYRNYDGKNSMFGDTALKSASADQGELSVYGAERASDGALTIVVINKTYGALTSTLSLQNFTSSGTTAQVFQYSNADLTRIVALPAVPITAPSGRGTTSTIAGTFPAQSITLLVVPK</sequence>
<evidence type="ECO:0000313" key="4">
    <source>
        <dbReference type="Proteomes" id="UP001059380"/>
    </source>
</evidence>
<dbReference type="InterPro" id="IPR017853">
    <property type="entry name" value="GH"/>
</dbReference>
<organism evidence="3 4">
    <name type="scientific">Occallatibacter riparius</name>
    <dbReference type="NCBI Taxonomy" id="1002689"/>
    <lineage>
        <taxon>Bacteria</taxon>
        <taxon>Pseudomonadati</taxon>
        <taxon>Acidobacteriota</taxon>
        <taxon>Terriglobia</taxon>
        <taxon>Terriglobales</taxon>
        <taxon>Acidobacteriaceae</taxon>
        <taxon>Occallatibacter</taxon>
    </lineage>
</organism>
<dbReference type="InterPro" id="IPR013780">
    <property type="entry name" value="Glyco_hydro_b"/>
</dbReference>
<dbReference type="InterPro" id="IPR024745">
    <property type="entry name" value="GH44_cat"/>
</dbReference>
<protein>
    <recommendedName>
        <fullName evidence="2">Glycoside hydrolase family 44 catalytic domain-containing protein</fullName>
    </recommendedName>
</protein>
<evidence type="ECO:0000256" key="1">
    <source>
        <dbReference type="SAM" id="MobiDB-lite"/>
    </source>
</evidence>
<feature type="domain" description="Glycoside hydrolase family 44 catalytic" evidence="2">
    <location>
        <begin position="270"/>
        <end position="524"/>
    </location>
</feature>
<evidence type="ECO:0000313" key="3">
    <source>
        <dbReference type="EMBL" id="UWZ84120.1"/>
    </source>
</evidence>
<dbReference type="Pfam" id="PF12891">
    <property type="entry name" value="Glyco_hydro_44"/>
    <property type="match status" value="1"/>
</dbReference>
<name>A0A9J7BN19_9BACT</name>
<keyword evidence="4" id="KW-1185">Reference proteome</keyword>
<dbReference type="AlphaFoldDB" id="A0A9J7BN19"/>